<organism evidence="2 3">
    <name type="scientific">Candidatus Fimimorpha faecalis</name>
    <dbReference type="NCBI Taxonomy" id="2840824"/>
    <lineage>
        <taxon>Bacteria</taxon>
        <taxon>Bacillati</taxon>
        <taxon>Bacillota</taxon>
        <taxon>Clostridia</taxon>
        <taxon>Eubacteriales</taxon>
        <taxon>Candidatus Fimimorpha</taxon>
    </lineage>
</organism>
<proteinExistence type="predicted"/>
<name>A0A9D1EFM0_9FIRM</name>
<gene>
    <name evidence="2" type="ORF">IAC96_11190</name>
</gene>
<sequence>MKKKISVRLYRMHDLDLIALFFTINFPFRKVMITSLKEFLKGNVKQIEIPSGVKLNVEKVKYCVLFQLTLDEVRDQDVLNLLSQIPKGMRNSFLKNCMRQQIKGLEMLQIYRTIENSNQETAAKAKSLKSISKTPSKELKPEREVKRKQKQSQKRKTESIFEDELKSPENLESSSNEFFSQFVSLIR</sequence>
<comment type="caution">
    <text evidence="2">The sequence shown here is derived from an EMBL/GenBank/DDBJ whole genome shotgun (WGS) entry which is preliminary data.</text>
</comment>
<dbReference type="AlphaFoldDB" id="A0A9D1EFM0"/>
<dbReference type="EMBL" id="DVHN01000148">
    <property type="protein sequence ID" value="HIR89502.1"/>
    <property type="molecule type" value="Genomic_DNA"/>
</dbReference>
<evidence type="ECO:0000256" key="1">
    <source>
        <dbReference type="SAM" id="MobiDB-lite"/>
    </source>
</evidence>
<evidence type="ECO:0000313" key="3">
    <source>
        <dbReference type="Proteomes" id="UP000824201"/>
    </source>
</evidence>
<feature type="region of interest" description="Disordered" evidence="1">
    <location>
        <begin position="125"/>
        <end position="176"/>
    </location>
</feature>
<reference evidence="2" key="1">
    <citation type="submission" date="2020-10" db="EMBL/GenBank/DDBJ databases">
        <authorList>
            <person name="Gilroy R."/>
        </authorList>
    </citation>
    <scope>NUCLEOTIDE SEQUENCE</scope>
    <source>
        <strain evidence="2">ChiW13-3771</strain>
    </source>
</reference>
<protein>
    <submittedName>
        <fullName evidence="2">Uncharacterized protein</fullName>
    </submittedName>
</protein>
<evidence type="ECO:0000313" key="2">
    <source>
        <dbReference type="EMBL" id="HIR89502.1"/>
    </source>
</evidence>
<feature type="compositionally biased region" description="Basic and acidic residues" evidence="1">
    <location>
        <begin position="155"/>
        <end position="169"/>
    </location>
</feature>
<feature type="compositionally biased region" description="Basic and acidic residues" evidence="1">
    <location>
        <begin position="135"/>
        <end position="145"/>
    </location>
</feature>
<accession>A0A9D1EFM0</accession>
<reference evidence="2" key="2">
    <citation type="journal article" date="2021" name="PeerJ">
        <title>Extensive microbial diversity within the chicken gut microbiome revealed by metagenomics and culture.</title>
        <authorList>
            <person name="Gilroy R."/>
            <person name="Ravi A."/>
            <person name="Getino M."/>
            <person name="Pursley I."/>
            <person name="Horton D.L."/>
            <person name="Alikhan N.F."/>
            <person name="Baker D."/>
            <person name="Gharbi K."/>
            <person name="Hall N."/>
            <person name="Watson M."/>
            <person name="Adriaenssens E.M."/>
            <person name="Foster-Nyarko E."/>
            <person name="Jarju S."/>
            <person name="Secka A."/>
            <person name="Antonio M."/>
            <person name="Oren A."/>
            <person name="Chaudhuri R.R."/>
            <person name="La Ragione R."/>
            <person name="Hildebrand F."/>
            <person name="Pallen M.J."/>
        </authorList>
    </citation>
    <scope>NUCLEOTIDE SEQUENCE</scope>
    <source>
        <strain evidence="2">ChiW13-3771</strain>
    </source>
</reference>
<dbReference type="Proteomes" id="UP000824201">
    <property type="component" value="Unassembled WGS sequence"/>
</dbReference>